<feature type="transmembrane region" description="Helical" evidence="1">
    <location>
        <begin position="38"/>
        <end position="57"/>
    </location>
</feature>
<dbReference type="OrthoDB" id="7864805at2"/>
<evidence type="ECO:0000313" key="3">
    <source>
        <dbReference type="Proteomes" id="UP000290244"/>
    </source>
</evidence>
<name>A0A4P6P576_9GAMM</name>
<accession>A0A4P6P576</accession>
<dbReference type="AlphaFoldDB" id="A0A4P6P576"/>
<keyword evidence="1" id="KW-1133">Transmembrane helix</keyword>
<feature type="transmembrane region" description="Helical" evidence="1">
    <location>
        <begin position="114"/>
        <end position="132"/>
    </location>
</feature>
<keyword evidence="1" id="KW-0812">Transmembrane</keyword>
<feature type="transmembrane region" description="Helical" evidence="1">
    <location>
        <begin position="139"/>
        <end position="157"/>
    </location>
</feature>
<protein>
    <submittedName>
        <fullName evidence="2">DMT family transporter</fullName>
    </submittedName>
</protein>
<dbReference type="PANTHER" id="PTHR34821:SF2">
    <property type="entry name" value="INNER MEMBRANE PROTEIN YDCZ"/>
    <property type="match status" value="1"/>
</dbReference>
<sequence length="160" mass="17408">MNYLMVLALVAGASIAIQAAMNARLGQLLNNSLLATSYAFFTSFLLVGAITLFIALYKPIAVDSTTMIPAQVSQLRPLTNIPWYLWFSFVFSVIGVASFYFLIPKMGVGNMMSYALTGQLVLAMVISHFGLFNSPTSTISMTKLIGTVLLIIGIILINRE</sequence>
<organism evidence="2 3">
    <name type="scientific">Litorilituus sediminis</name>
    <dbReference type="NCBI Taxonomy" id="718192"/>
    <lineage>
        <taxon>Bacteria</taxon>
        <taxon>Pseudomonadati</taxon>
        <taxon>Pseudomonadota</taxon>
        <taxon>Gammaproteobacteria</taxon>
        <taxon>Alteromonadales</taxon>
        <taxon>Colwelliaceae</taxon>
        <taxon>Litorilituus</taxon>
    </lineage>
</organism>
<dbReference type="RefSeq" id="WP_130601960.1">
    <property type="nucleotide sequence ID" value="NZ_CP034759.1"/>
</dbReference>
<evidence type="ECO:0000313" key="2">
    <source>
        <dbReference type="EMBL" id="QBG36118.1"/>
    </source>
</evidence>
<dbReference type="InterPro" id="IPR006750">
    <property type="entry name" value="YdcZ"/>
</dbReference>
<feature type="transmembrane region" description="Helical" evidence="1">
    <location>
        <begin position="83"/>
        <end position="102"/>
    </location>
</feature>
<dbReference type="Pfam" id="PF04657">
    <property type="entry name" value="DMT_YdcZ"/>
    <property type="match status" value="1"/>
</dbReference>
<dbReference type="GO" id="GO:0005886">
    <property type="term" value="C:plasma membrane"/>
    <property type="evidence" value="ECO:0007669"/>
    <property type="project" value="TreeGrafter"/>
</dbReference>
<evidence type="ECO:0000256" key="1">
    <source>
        <dbReference type="SAM" id="Phobius"/>
    </source>
</evidence>
<dbReference type="PANTHER" id="PTHR34821">
    <property type="entry name" value="INNER MEMBRANE PROTEIN YDCZ"/>
    <property type="match status" value="1"/>
</dbReference>
<gene>
    <name evidence="2" type="ORF">EMK97_10540</name>
</gene>
<dbReference type="EMBL" id="CP034759">
    <property type="protein sequence ID" value="QBG36118.1"/>
    <property type="molecule type" value="Genomic_DNA"/>
</dbReference>
<keyword evidence="3" id="KW-1185">Reference proteome</keyword>
<keyword evidence="1" id="KW-0472">Membrane</keyword>
<dbReference type="KEGG" id="lsd:EMK97_10540"/>
<dbReference type="Proteomes" id="UP000290244">
    <property type="component" value="Chromosome"/>
</dbReference>
<proteinExistence type="predicted"/>
<reference evidence="2 3" key="1">
    <citation type="submission" date="2018-12" db="EMBL/GenBank/DDBJ databases">
        <title>Complete genome of Litorilituus sediminis.</title>
        <authorList>
            <person name="Liu A."/>
            <person name="Rong J."/>
        </authorList>
    </citation>
    <scope>NUCLEOTIDE SEQUENCE [LARGE SCALE GENOMIC DNA]</scope>
    <source>
        <strain evidence="2 3">JCM 17549</strain>
    </source>
</reference>